<accession>A0ABQ2MLG3</accession>
<dbReference type="Gene3D" id="3.10.180.10">
    <property type="entry name" value="2,3-Dihydroxybiphenyl 1,2-Dioxygenase, domain 1"/>
    <property type="match status" value="1"/>
</dbReference>
<keyword evidence="2" id="KW-1185">Reference proteome</keyword>
<protein>
    <recommendedName>
        <fullName evidence="3">VOC family protein</fullName>
    </recommendedName>
</protein>
<proteinExistence type="predicted"/>
<dbReference type="SUPFAM" id="SSF54593">
    <property type="entry name" value="Glyoxalase/Bleomycin resistance protein/Dihydroxybiphenyl dioxygenase"/>
    <property type="match status" value="1"/>
</dbReference>
<evidence type="ECO:0000313" key="2">
    <source>
        <dbReference type="Proteomes" id="UP000656881"/>
    </source>
</evidence>
<evidence type="ECO:0000313" key="1">
    <source>
        <dbReference type="EMBL" id="GGO53891.1"/>
    </source>
</evidence>
<dbReference type="RefSeq" id="WP_189176460.1">
    <property type="nucleotide sequence ID" value="NZ_BMNG01000015.1"/>
</dbReference>
<name>A0ABQ2MLG3_9ACTN</name>
<dbReference type="EMBL" id="BMNG01000015">
    <property type="protein sequence ID" value="GGO53891.1"/>
    <property type="molecule type" value="Genomic_DNA"/>
</dbReference>
<organism evidence="1 2">
    <name type="scientific">Streptomyces lasiicapitis</name>
    <dbReference type="NCBI Taxonomy" id="1923961"/>
    <lineage>
        <taxon>Bacteria</taxon>
        <taxon>Bacillati</taxon>
        <taxon>Actinomycetota</taxon>
        <taxon>Actinomycetes</taxon>
        <taxon>Kitasatosporales</taxon>
        <taxon>Streptomycetaceae</taxon>
        <taxon>Streptomyces</taxon>
    </lineage>
</organism>
<dbReference type="Proteomes" id="UP000656881">
    <property type="component" value="Unassembled WGS sequence"/>
</dbReference>
<gene>
    <name evidence="1" type="ORF">GCM10012286_62370</name>
</gene>
<dbReference type="InterPro" id="IPR029068">
    <property type="entry name" value="Glyas_Bleomycin-R_OHBP_Dase"/>
</dbReference>
<evidence type="ECO:0008006" key="3">
    <source>
        <dbReference type="Google" id="ProtNLM"/>
    </source>
</evidence>
<sequence>MSILKTYARLYADSVEQPLPLLQQLTGSEEPDFRFMDGEVQLVGIGDFLLFAGPPEERAKHMHGSATVVVTDLDDLTATLIAAGAVITEAATPAPTGRYLYARHVGGPEVEYVEWKPDLVQRIISKCPRAPGGP</sequence>
<comment type="caution">
    <text evidence="1">The sequence shown here is derived from an EMBL/GenBank/DDBJ whole genome shotgun (WGS) entry which is preliminary data.</text>
</comment>
<reference evidence="2" key="1">
    <citation type="journal article" date="2019" name="Int. J. Syst. Evol. Microbiol.">
        <title>The Global Catalogue of Microorganisms (GCM) 10K type strain sequencing project: providing services to taxonomists for standard genome sequencing and annotation.</title>
        <authorList>
            <consortium name="The Broad Institute Genomics Platform"/>
            <consortium name="The Broad Institute Genome Sequencing Center for Infectious Disease"/>
            <person name="Wu L."/>
            <person name="Ma J."/>
        </authorList>
    </citation>
    <scope>NUCLEOTIDE SEQUENCE [LARGE SCALE GENOMIC DNA]</scope>
    <source>
        <strain evidence="2">CGMCC 4.7349</strain>
    </source>
</reference>